<evidence type="ECO:0000256" key="1">
    <source>
        <dbReference type="ARBA" id="ARBA00004651"/>
    </source>
</evidence>
<comment type="subcellular location">
    <subcellularLocation>
        <location evidence="1">Cell membrane</location>
        <topology evidence="1">Multi-pass membrane protein</topology>
    </subcellularLocation>
</comment>
<accession>A0ABT2RSE6</accession>
<feature type="transmembrane region" description="Helical" evidence="6">
    <location>
        <begin position="442"/>
        <end position="463"/>
    </location>
</feature>
<feature type="transmembrane region" description="Helical" evidence="6">
    <location>
        <begin position="313"/>
        <end position="333"/>
    </location>
</feature>
<feature type="transmembrane region" description="Helical" evidence="6">
    <location>
        <begin position="12"/>
        <end position="35"/>
    </location>
</feature>
<feature type="transmembrane region" description="Helical" evidence="6">
    <location>
        <begin position="377"/>
        <end position="397"/>
    </location>
</feature>
<gene>
    <name evidence="7" type="ORF">OCV99_16890</name>
</gene>
<feature type="transmembrane region" description="Helical" evidence="6">
    <location>
        <begin position="345"/>
        <end position="365"/>
    </location>
</feature>
<evidence type="ECO:0000256" key="2">
    <source>
        <dbReference type="ARBA" id="ARBA00022475"/>
    </source>
</evidence>
<feature type="transmembrane region" description="Helical" evidence="6">
    <location>
        <begin position="185"/>
        <end position="206"/>
    </location>
</feature>
<evidence type="ECO:0000313" key="7">
    <source>
        <dbReference type="EMBL" id="MCU6688176.1"/>
    </source>
</evidence>
<feature type="transmembrane region" description="Helical" evidence="6">
    <location>
        <begin position="87"/>
        <end position="109"/>
    </location>
</feature>
<evidence type="ECO:0000313" key="8">
    <source>
        <dbReference type="Proteomes" id="UP001652431"/>
    </source>
</evidence>
<proteinExistence type="predicted"/>
<name>A0ABT2RSE6_9FIRM</name>
<evidence type="ECO:0000256" key="3">
    <source>
        <dbReference type="ARBA" id="ARBA00022692"/>
    </source>
</evidence>
<dbReference type="EMBL" id="JAOQJU010000039">
    <property type="protein sequence ID" value="MCU6688176.1"/>
    <property type="molecule type" value="Genomic_DNA"/>
</dbReference>
<keyword evidence="3 6" id="KW-0812">Transmembrane</keyword>
<dbReference type="InterPro" id="IPR002797">
    <property type="entry name" value="Polysacc_synth"/>
</dbReference>
<feature type="transmembrane region" description="Helical" evidence="6">
    <location>
        <begin position="403"/>
        <end position="421"/>
    </location>
</feature>
<organism evidence="7 8">
    <name type="scientific">Dorea acetigenes</name>
    <dbReference type="NCBI Taxonomy" id="2981787"/>
    <lineage>
        <taxon>Bacteria</taxon>
        <taxon>Bacillati</taxon>
        <taxon>Bacillota</taxon>
        <taxon>Clostridia</taxon>
        <taxon>Lachnospirales</taxon>
        <taxon>Lachnospiraceae</taxon>
        <taxon>Dorea</taxon>
    </lineage>
</organism>
<feature type="transmembrane region" description="Helical" evidence="6">
    <location>
        <begin position="272"/>
        <end position="292"/>
    </location>
</feature>
<keyword evidence="2" id="KW-1003">Cell membrane</keyword>
<dbReference type="Proteomes" id="UP001652431">
    <property type="component" value="Unassembled WGS sequence"/>
</dbReference>
<reference evidence="7 8" key="1">
    <citation type="journal article" date="2021" name="ISME Commun">
        <title>Automated analysis of genomic sequences facilitates high-throughput and comprehensive description of bacteria.</title>
        <authorList>
            <person name="Hitch T.C.A."/>
        </authorList>
    </citation>
    <scope>NUCLEOTIDE SEQUENCE [LARGE SCALE GENOMIC DNA]</scope>
    <source>
        <strain evidence="7 8">Sanger_03</strain>
    </source>
</reference>
<feature type="transmembrane region" description="Helical" evidence="6">
    <location>
        <begin position="55"/>
        <end position="75"/>
    </location>
</feature>
<evidence type="ECO:0000256" key="6">
    <source>
        <dbReference type="SAM" id="Phobius"/>
    </source>
</evidence>
<comment type="caution">
    <text evidence="7">The sequence shown here is derived from an EMBL/GenBank/DDBJ whole genome shotgun (WGS) entry which is preliminary data.</text>
</comment>
<evidence type="ECO:0000256" key="4">
    <source>
        <dbReference type="ARBA" id="ARBA00022989"/>
    </source>
</evidence>
<keyword evidence="8" id="KW-1185">Reference proteome</keyword>
<dbReference type="PANTHER" id="PTHR30250">
    <property type="entry name" value="PST FAMILY PREDICTED COLANIC ACID TRANSPORTER"/>
    <property type="match status" value="1"/>
</dbReference>
<dbReference type="PANTHER" id="PTHR30250:SF26">
    <property type="entry name" value="PSMA PROTEIN"/>
    <property type="match status" value="1"/>
</dbReference>
<sequence length="508" mass="56644">MRNKHNWQFVSNTIATMVNLLIQFGLNFFLTSYLISSVGSTAYGFFTMANTVVNYALIITTALNSMAARFIGIGVHNNDMEKARKFYSSVFAGDFAFSLIVLLPSSLAILNLENLINIPIELVRDVKVLFFIVFLNMCCNIVFSVFGCVYTIKNRLDISSLLQMTSNIVKSILLVILYAKFQPSIVFLGIATLVATMIVAMGNVHFTRKLLPDLYFDIKVAKLSSMLEIMASGIWNSINQLSITLLNGLDLVIANLMVSAEAMGYLSVANTLPGVISTFISALSNMFTPNFLKHYSHGDYEQLYGEVKNSIRFMTVISCMPISFLIAFGIPFFRLWTPNTDIRTVYVLSILVLLPQLTGGSINSMNYLYTIANKVKWQAVVLFIAGVTNVVAVFILLKYTEMGVYAIAGVSAIIGLTRNFLFNAPYAAYCIHKPKYIFWLDMIKACLCLAFCIIVGLTFNYFIVLNTWFKLIFVGGFSTLLSGMVVTFVVLGKGQRARLISTIVNRRK</sequence>
<dbReference type="InterPro" id="IPR050833">
    <property type="entry name" value="Poly_Biosynth_Transport"/>
</dbReference>
<feature type="transmembrane region" description="Helical" evidence="6">
    <location>
        <begin position="129"/>
        <end position="149"/>
    </location>
</feature>
<protein>
    <submittedName>
        <fullName evidence="7">Lipopolysaccharide biosynthesis protein</fullName>
    </submittedName>
</protein>
<keyword evidence="4 6" id="KW-1133">Transmembrane helix</keyword>
<keyword evidence="5 6" id="KW-0472">Membrane</keyword>
<feature type="transmembrane region" description="Helical" evidence="6">
    <location>
        <begin position="469"/>
        <end position="491"/>
    </location>
</feature>
<dbReference type="RefSeq" id="WP_158372140.1">
    <property type="nucleotide sequence ID" value="NZ_JAOQJU010000039.1"/>
</dbReference>
<evidence type="ECO:0000256" key="5">
    <source>
        <dbReference type="ARBA" id="ARBA00023136"/>
    </source>
</evidence>
<dbReference type="Pfam" id="PF01943">
    <property type="entry name" value="Polysacc_synt"/>
    <property type="match status" value="1"/>
</dbReference>